<evidence type="ECO:0000313" key="2">
    <source>
        <dbReference type="EMBL" id="KAL0374207.1"/>
    </source>
</evidence>
<dbReference type="GO" id="GO:0003824">
    <property type="term" value="F:catalytic activity"/>
    <property type="evidence" value="ECO:0007669"/>
    <property type="project" value="InterPro"/>
</dbReference>
<dbReference type="PANTHER" id="PTHR33710:SF62">
    <property type="entry name" value="DUF4283 DOMAIN PROTEIN"/>
    <property type="match status" value="1"/>
</dbReference>
<dbReference type="AlphaFoldDB" id="A0AAW2R2A7"/>
<sequence>MLDMHGLAVDSVGRSGGLVLLWKKSVSVTIQSFSNRHIDASIQADTRSPIWRFSGIYGDPETSNRKNTWELLTRLKAQSIRPWLCMGDFNEILEDSEKEGGNTRPTWQMRDFRHALDLNGLFDLGFNGDPFTWSNRQEYPNTIRERLDRACANDSWIKLFPNAQVTHLSSVYSDHHPIFLQSEVQSDVQQRNTRRPFRFEATWAGNDECDQIVQQAGEVAQEVRWATPFYHDYINAELN</sequence>
<feature type="domain" description="Endonuclease/exonuclease/phosphatase" evidence="1">
    <location>
        <begin position="12"/>
        <end position="175"/>
    </location>
</feature>
<dbReference type="InterPro" id="IPR005135">
    <property type="entry name" value="Endo/exonuclease/phosphatase"/>
</dbReference>
<dbReference type="Pfam" id="PF03372">
    <property type="entry name" value="Exo_endo_phos"/>
    <property type="match status" value="1"/>
</dbReference>
<dbReference type="PANTHER" id="PTHR33710">
    <property type="entry name" value="BNAC02G09200D PROTEIN"/>
    <property type="match status" value="1"/>
</dbReference>
<name>A0AAW2R2A7_SESRA</name>
<proteinExistence type="predicted"/>
<dbReference type="SUPFAM" id="SSF56219">
    <property type="entry name" value="DNase I-like"/>
    <property type="match status" value="1"/>
</dbReference>
<reference evidence="2" key="2">
    <citation type="journal article" date="2024" name="Plant">
        <title>Genomic evolution and insights into agronomic trait innovations of Sesamum species.</title>
        <authorList>
            <person name="Miao H."/>
            <person name="Wang L."/>
            <person name="Qu L."/>
            <person name="Liu H."/>
            <person name="Sun Y."/>
            <person name="Le M."/>
            <person name="Wang Q."/>
            <person name="Wei S."/>
            <person name="Zheng Y."/>
            <person name="Lin W."/>
            <person name="Duan Y."/>
            <person name="Cao H."/>
            <person name="Xiong S."/>
            <person name="Wang X."/>
            <person name="Wei L."/>
            <person name="Li C."/>
            <person name="Ma Q."/>
            <person name="Ju M."/>
            <person name="Zhao R."/>
            <person name="Li G."/>
            <person name="Mu C."/>
            <person name="Tian Q."/>
            <person name="Mei H."/>
            <person name="Zhang T."/>
            <person name="Gao T."/>
            <person name="Zhang H."/>
        </authorList>
    </citation>
    <scope>NUCLEOTIDE SEQUENCE</scope>
    <source>
        <strain evidence="2">G02</strain>
    </source>
</reference>
<protein>
    <recommendedName>
        <fullName evidence="1">Endonuclease/exonuclease/phosphatase domain-containing protein</fullName>
    </recommendedName>
</protein>
<reference evidence="2" key="1">
    <citation type="submission" date="2020-06" db="EMBL/GenBank/DDBJ databases">
        <authorList>
            <person name="Li T."/>
            <person name="Hu X."/>
            <person name="Zhang T."/>
            <person name="Song X."/>
            <person name="Zhang H."/>
            <person name="Dai N."/>
            <person name="Sheng W."/>
            <person name="Hou X."/>
            <person name="Wei L."/>
        </authorList>
    </citation>
    <scope>NUCLEOTIDE SEQUENCE</scope>
    <source>
        <strain evidence="2">G02</strain>
        <tissue evidence="2">Leaf</tissue>
    </source>
</reference>
<accession>A0AAW2R2A7</accession>
<dbReference type="InterPro" id="IPR036691">
    <property type="entry name" value="Endo/exonu/phosph_ase_sf"/>
</dbReference>
<gene>
    <name evidence="2" type="ORF">Sradi_3336400</name>
</gene>
<organism evidence="2">
    <name type="scientific">Sesamum radiatum</name>
    <name type="common">Black benniseed</name>
    <dbReference type="NCBI Taxonomy" id="300843"/>
    <lineage>
        <taxon>Eukaryota</taxon>
        <taxon>Viridiplantae</taxon>
        <taxon>Streptophyta</taxon>
        <taxon>Embryophyta</taxon>
        <taxon>Tracheophyta</taxon>
        <taxon>Spermatophyta</taxon>
        <taxon>Magnoliopsida</taxon>
        <taxon>eudicotyledons</taxon>
        <taxon>Gunneridae</taxon>
        <taxon>Pentapetalae</taxon>
        <taxon>asterids</taxon>
        <taxon>lamiids</taxon>
        <taxon>Lamiales</taxon>
        <taxon>Pedaliaceae</taxon>
        <taxon>Sesamum</taxon>
    </lineage>
</organism>
<dbReference type="EMBL" id="JACGWJ010000014">
    <property type="protein sequence ID" value="KAL0374207.1"/>
    <property type="molecule type" value="Genomic_DNA"/>
</dbReference>
<evidence type="ECO:0000259" key="1">
    <source>
        <dbReference type="Pfam" id="PF03372"/>
    </source>
</evidence>
<dbReference type="Gene3D" id="3.60.10.10">
    <property type="entry name" value="Endonuclease/exonuclease/phosphatase"/>
    <property type="match status" value="1"/>
</dbReference>
<comment type="caution">
    <text evidence="2">The sequence shown here is derived from an EMBL/GenBank/DDBJ whole genome shotgun (WGS) entry which is preliminary data.</text>
</comment>